<accession>A0A5E8UWT0</accession>
<evidence type="ECO:0000313" key="1">
    <source>
        <dbReference type="EMBL" id="RMX61896.1"/>
    </source>
</evidence>
<sequence length="111" mass="12391">MAGSPTTIMHPQLVVTAQLESAIKPLLPLQKFGAKLPLILCLKIHGRHDREEAARNTSPVSPAAALNRRCVHQAPRPEGQCRALRPRGKGNCFSFMKQNNVSRLKNDRIYR</sequence>
<name>A0A5E8UWT0_ROSAD</name>
<organism evidence="1 2">
    <name type="scientific">Roseibium alexandrii (strain DSM 17067 / NCIMB 14079 / DFL-11)</name>
    <name type="common">Labrenzia alexandrii</name>
    <dbReference type="NCBI Taxonomy" id="244592"/>
    <lineage>
        <taxon>Bacteria</taxon>
        <taxon>Pseudomonadati</taxon>
        <taxon>Pseudomonadota</taxon>
        <taxon>Alphaproteobacteria</taxon>
        <taxon>Hyphomicrobiales</taxon>
        <taxon>Stappiaceae</taxon>
        <taxon>Roseibium</taxon>
    </lineage>
</organism>
<gene>
    <name evidence="1" type="ORF">SADFL11_00005790</name>
</gene>
<dbReference type="Proteomes" id="UP000004703">
    <property type="component" value="Chromosome"/>
</dbReference>
<comment type="caution">
    <text evidence="1">The sequence shown here is derived from an EMBL/GenBank/DDBJ whole genome shotgun (WGS) entry which is preliminary data.</text>
</comment>
<protein>
    <submittedName>
        <fullName evidence="1">Uncharacterized protein</fullName>
    </submittedName>
</protein>
<proteinExistence type="predicted"/>
<evidence type="ECO:0000313" key="2">
    <source>
        <dbReference type="Proteomes" id="UP000004703"/>
    </source>
</evidence>
<dbReference type="AlphaFoldDB" id="A0A5E8UWT0"/>
<reference evidence="1 2" key="2">
    <citation type="submission" date="2013-04" db="EMBL/GenBank/DDBJ databases">
        <authorList>
            <person name="Fiebig A."/>
            <person name="Pradella S."/>
            <person name="Wagner-Doebler I."/>
        </authorList>
    </citation>
    <scope>NUCLEOTIDE SEQUENCE [LARGE SCALE GENOMIC DNA]</scope>
    <source>
        <strain evidence="2">DSM 17067 / NCIMB 14079 / DFL-11</strain>
    </source>
</reference>
<dbReference type="EMBL" id="ACCU02000002">
    <property type="protein sequence ID" value="RMX61896.1"/>
    <property type="molecule type" value="Genomic_DNA"/>
</dbReference>
<reference evidence="1 2" key="1">
    <citation type="submission" date="2008-01" db="EMBL/GenBank/DDBJ databases">
        <authorList>
            <person name="Wagner-Dobler I."/>
            <person name="Ferriera S."/>
            <person name="Johnson J."/>
            <person name="Kravitz S."/>
            <person name="Beeson K."/>
            <person name="Sutton G."/>
            <person name="Rogers Y.-H."/>
            <person name="Friedman R."/>
            <person name="Frazier M."/>
            <person name="Venter J.C."/>
        </authorList>
    </citation>
    <scope>NUCLEOTIDE SEQUENCE [LARGE SCALE GENOMIC DNA]</scope>
    <source>
        <strain evidence="2">DSM 17067 / NCIMB 14079 / DFL-11</strain>
    </source>
</reference>